<evidence type="ECO:0000256" key="8">
    <source>
        <dbReference type="ARBA" id="ARBA00052751"/>
    </source>
</evidence>
<dbReference type="Pfam" id="PF02547">
    <property type="entry name" value="Queuosine_synth"/>
    <property type="match status" value="1"/>
</dbReference>
<dbReference type="EC" id="2.4.99.17" evidence="10 13"/>
<dbReference type="EMBL" id="JASAYJ010000017">
    <property type="protein sequence ID" value="MDP8187680.1"/>
    <property type="molecule type" value="Genomic_DNA"/>
</dbReference>
<keyword evidence="7 13" id="KW-0671">Queuosine biosynthesis</keyword>
<comment type="subcellular location">
    <subcellularLocation>
        <location evidence="1 13">Cytoplasm</location>
    </subcellularLocation>
</comment>
<dbReference type="GO" id="GO:0008616">
    <property type="term" value="P:tRNA queuosine(34) biosynthetic process"/>
    <property type="evidence" value="ECO:0007669"/>
    <property type="project" value="UniProtKB-UniRule"/>
</dbReference>
<protein>
    <recommendedName>
        <fullName evidence="11 13">S-adenosylmethionine:tRNA ribosyltransferase-isomerase</fullName>
        <ecNumber evidence="10 13">2.4.99.17</ecNumber>
    </recommendedName>
    <alternativeName>
        <fullName evidence="12 13">Queuosine biosynthesis protein QueA</fullName>
    </alternativeName>
</protein>
<dbReference type="RefSeq" id="WP_211598853.1">
    <property type="nucleotide sequence ID" value="NZ_JAGRQI010000018.1"/>
</dbReference>
<organism evidence="14 15">
    <name type="scientific">Pasteurella atlantica</name>
    <dbReference type="NCBI Taxonomy" id="2827233"/>
    <lineage>
        <taxon>Bacteria</taxon>
        <taxon>Pseudomonadati</taxon>
        <taxon>Pseudomonadota</taxon>
        <taxon>Gammaproteobacteria</taxon>
        <taxon>Pasteurellales</taxon>
        <taxon>Pasteurellaceae</taxon>
        <taxon>Pasteurella</taxon>
    </lineage>
</organism>
<gene>
    <name evidence="13 14" type="primary">queA</name>
    <name evidence="14" type="ORF">QJU78_07855</name>
</gene>
<keyword evidence="6 13" id="KW-0949">S-adenosyl-L-methionine</keyword>
<name>A0AAW8CGI6_9PAST</name>
<evidence type="ECO:0000256" key="13">
    <source>
        <dbReference type="HAMAP-Rule" id="MF_00113"/>
    </source>
</evidence>
<dbReference type="InterPro" id="IPR003699">
    <property type="entry name" value="QueA"/>
</dbReference>
<dbReference type="FunFam" id="3.40.1780.10:FF:000001">
    <property type="entry name" value="S-adenosylmethionine:tRNA ribosyltransferase-isomerase"/>
    <property type="match status" value="1"/>
</dbReference>
<dbReference type="Gene3D" id="2.40.10.240">
    <property type="entry name" value="QueA-like"/>
    <property type="match status" value="1"/>
</dbReference>
<dbReference type="NCBIfam" id="TIGR00113">
    <property type="entry name" value="queA"/>
    <property type="match status" value="1"/>
</dbReference>
<comment type="similarity">
    <text evidence="9 13">Belongs to the QueA family.</text>
</comment>
<dbReference type="Proteomes" id="UP001230466">
    <property type="component" value="Unassembled WGS sequence"/>
</dbReference>
<comment type="subunit">
    <text evidence="3 13">Monomer.</text>
</comment>
<evidence type="ECO:0000256" key="11">
    <source>
        <dbReference type="ARBA" id="ARBA00069325"/>
    </source>
</evidence>
<accession>A0AAW8CGI6</accession>
<evidence type="ECO:0000256" key="4">
    <source>
        <dbReference type="ARBA" id="ARBA00022490"/>
    </source>
</evidence>
<sequence length="361" mass="40580">MLLSDFHFDLPNELIARYPTKQRTASRLLYVNGKTGQCSDQQFINILDHIDEGDLLIFNNTRVIPARLYGKKLSGGKLEVLVERVLDEHRCLAHIRCSKSPKEGSTIILGEDKLGEGNGFNATMVARHNILFELRFEEEQPLFELLDRAGHMPLPPYIDRPDEETDQERYQTVYSKELGAVAAPTAGLHFDDELLTKLTQKGVQTAFVTLHVGAGTFQPVRVENIEDHKMHAEYAEVSQEVVDKILTTKANGKRVIAVGTTSVRSIESAAQHAEKSNQLIEPFFSDTSIFIYPGKTFRVIDALLTNFHLPESTLIMLVSAFAGYSNCMKAYQHAVAKQYRFFSYGDAMFIDKNPNAINDVP</sequence>
<dbReference type="InterPro" id="IPR036100">
    <property type="entry name" value="QueA_sf"/>
</dbReference>
<comment type="catalytic activity">
    <reaction evidence="8 13">
        <text>7-aminomethyl-7-carbaguanosine(34) in tRNA + S-adenosyl-L-methionine = epoxyqueuosine(34) in tRNA + adenine + L-methionine + 2 H(+)</text>
        <dbReference type="Rhea" id="RHEA:32155"/>
        <dbReference type="Rhea" id="RHEA-COMP:10342"/>
        <dbReference type="Rhea" id="RHEA-COMP:18582"/>
        <dbReference type="ChEBI" id="CHEBI:15378"/>
        <dbReference type="ChEBI" id="CHEBI:16708"/>
        <dbReference type="ChEBI" id="CHEBI:57844"/>
        <dbReference type="ChEBI" id="CHEBI:59789"/>
        <dbReference type="ChEBI" id="CHEBI:82833"/>
        <dbReference type="ChEBI" id="CHEBI:194443"/>
        <dbReference type="EC" id="2.4.99.17"/>
    </reaction>
</comment>
<dbReference type="InterPro" id="IPR042119">
    <property type="entry name" value="QueA_dom2"/>
</dbReference>
<dbReference type="GO" id="GO:0051075">
    <property type="term" value="F:S-adenosylmethionine:tRNA ribosyltransferase-isomerase activity"/>
    <property type="evidence" value="ECO:0007669"/>
    <property type="project" value="UniProtKB-EC"/>
</dbReference>
<comment type="pathway">
    <text evidence="2 13">tRNA modification; tRNA-queuosine biosynthesis.</text>
</comment>
<keyword evidence="14" id="KW-0328">Glycosyltransferase</keyword>
<evidence type="ECO:0000313" key="14">
    <source>
        <dbReference type="EMBL" id="MDP8187680.1"/>
    </source>
</evidence>
<dbReference type="HAMAP" id="MF_00113">
    <property type="entry name" value="QueA"/>
    <property type="match status" value="1"/>
</dbReference>
<comment type="caution">
    <text evidence="14">The sequence shown here is derived from an EMBL/GenBank/DDBJ whole genome shotgun (WGS) entry which is preliminary data.</text>
</comment>
<dbReference type="PANTHER" id="PTHR30307">
    <property type="entry name" value="S-ADENOSYLMETHIONINE:TRNA RIBOSYLTRANSFERASE-ISOMERASE"/>
    <property type="match status" value="1"/>
</dbReference>
<keyword evidence="4 13" id="KW-0963">Cytoplasm</keyword>
<proteinExistence type="inferred from homology"/>
<dbReference type="AlphaFoldDB" id="A0AAW8CGI6"/>
<dbReference type="FunFam" id="2.40.10.240:FF:000001">
    <property type="entry name" value="S-adenosylmethionine:tRNA ribosyltransferase-isomerase"/>
    <property type="match status" value="1"/>
</dbReference>
<evidence type="ECO:0000256" key="5">
    <source>
        <dbReference type="ARBA" id="ARBA00022679"/>
    </source>
</evidence>
<comment type="function">
    <text evidence="13">Transfers and isomerizes the ribose moiety from AdoMet to the 7-aminomethyl group of 7-deazaguanine (preQ1-tRNA) to give epoxyqueuosine (oQ-tRNA).</text>
</comment>
<evidence type="ECO:0000256" key="3">
    <source>
        <dbReference type="ARBA" id="ARBA00011245"/>
    </source>
</evidence>
<dbReference type="PANTHER" id="PTHR30307:SF0">
    <property type="entry name" value="S-ADENOSYLMETHIONINE:TRNA RIBOSYLTRANSFERASE-ISOMERASE"/>
    <property type="match status" value="1"/>
</dbReference>
<evidence type="ECO:0000256" key="7">
    <source>
        <dbReference type="ARBA" id="ARBA00022785"/>
    </source>
</evidence>
<evidence type="ECO:0000313" key="15">
    <source>
        <dbReference type="Proteomes" id="UP001230466"/>
    </source>
</evidence>
<evidence type="ECO:0000256" key="6">
    <source>
        <dbReference type="ARBA" id="ARBA00022691"/>
    </source>
</evidence>
<evidence type="ECO:0000256" key="9">
    <source>
        <dbReference type="ARBA" id="ARBA00061210"/>
    </source>
</evidence>
<dbReference type="InterPro" id="IPR042118">
    <property type="entry name" value="QueA_dom1"/>
</dbReference>
<dbReference type="NCBIfam" id="NF001140">
    <property type="entry name" value="PRK00147.1"/>
    <property type="match status" value="1"/>
</dbReference>
<dbReference type="Gene3D" id="3.40.1780.10">
    <property type="entry name" value="QueA-like"/>
    <property type="match status" value="1"/>
</dbReference>
<evidence type="ECO:0000256" key="1">
    <source>
        <dbReference type="ARBA" id="ARBA00004496"/>
    </source>
</evidence>
<evidence type="ECO:0000256" key="2">
    <source>
        <dbReference type="ARBA" id="ARBA00004691"/>
    </source>
</evidence>
<evidence type="ECO:0000256" key="12">
    <source>
        <dbReference type="ARBA" id="ARBA00076160"/>
    </source>
</evidence>
<evidence type="ECO:0000256" key="10">
    <source>
        <dbReference type="ARBA" id="ARBA00066503"/>
    </source>
</evidence>
<reference evidence="14" key="1">
    <citation type="journal article" date="2023" name="Front. Microbiol.">
        <title>Phylogeography and host specificity of Pasteurellaceae pathogenic to sea-farmed fish in the north-east Atlantic.</title>
        <authorList>
            <person name="Gulla S."/>
            <person name="Colquhoun D.J."/>
            <person name="Olsen A.B."/>
            <person name="Spilsberg B."/>
            <person name="Lagesen K."/>
            <person name="Aakesson C.P."/>
            <person name="Strom S."/>
            <person name="Manji F."/>
            <person name="Birkbeck T.H."/>
            <person name="Nilsen H.K."/>
        </authorList>
    </citation>
    <scope>NUCLEOTIDE SEQUENCE</scope>
    <source>
        <strain evidence="14">VIB1234</strain>
    </source>
</reference>
<dbReference type="GO" id="GO:0005737">
    <property type="term" value="C:cytoplasm"/>
    <property type="evidence" value="ECO:0007669"/>
    <property type="project" value="UniProtKB-SubCell"/>
</dbReference>
<dbReference type="SUPFAM" id="SSF111337">
    <property type="entry name" value="QueA-like"/>
    <property type="match status" value="1"/>
</dbReference>
<keyword evidence="5 13" id="KW-0808">Transferase</keyword>